<evidence type="ECO:0000313" key="2">
    <source>
        <dbReference type="Proteomes" id="UP000019149"/>
    </source>
</evidence>
<organism evidence="1 2">
    <name type="scientific">Echinococcus granulosus</name>
    <name type="common">Hydatid tapeworm</name>
    <dbReference type="NCBI Taxonomy" id="6210"/>
    <lineage>
        <taxon>Eukaryota</taxon>
        <taxon>Metazoa</taxon>
        <taxon>Spiralia</taxon>
        <taxon>Lophotrochozoa</taxon>
        <taxon>Platyhelminthes</taxon>
        <taxon>Cestoda</taxon>
        <taxon>Eucestoda</taxon>
        <taxon>Cyclophyllidea</taxon>
        <taxon>Taeniidae</taxon>
        <taxon>Echinococcus</taxon>
        <taxon>Echinococcus granulosus group</taxon>
    </lineage>
</organism>
<comment type="caution">
    <text evidence="1">The sequence shown here is derived from an EMBL/GenBank/DDBJ whole genome shotgun (WGS) entry which is preliminary data.</text>
</comment>
<sequence length="269" mass="31674">MPQWFDLSILKIINSEHGTDRGNVFFFRKMSITRQFVEQKKNIVCSVVGYITECRSCFICHYLNRFCDILSKRIGQRYCQGLCKCPIFSCLAERTGQGTFLRKRRYVRYLLKHFTIWLKDFVGDAEHYFYLLVLFLNPLRKKSNPLQLERRICFINFAYLLIPKNHLTFNFISCTSENCKSEISRLYHNENLFRSLASMPLKTHAFLLLHVSNGEYVDMLLDFSQYGFKSALLDVHTSLNTFLCLISADLLFTKPASAIRVMHYLMKNE</sequence>
<proteinExistence type="predicted"/>
<dbReference type="EMBL" id="APAU02000020">
    <property type="protein sequence ID" value="EUB61420.1"/>
    <property type="molecule type" value="Genomic_DNA"/>
</dbReference>
<keyword evidence="2" id="KW-1185">Reference proteome</keyword>
<accession>W6UIT4</accession>
<dbReference type="KEGG" id="egl:EGR_03710"/>
<protein>
    <submittedName>
        <fullName evidence="1">Uncharacterized protein</fullName>
    </submittedName>
</protein>
<gene>
    <name evidence="1" type="ORF">EGR_03710</name>
</gene>
<dbReference type="CTD" id="36339425"/>
<name>W6UIT4_ECHGR</name>
<dbReference type="GeneID" id="36339425"/>
<dbReference type="AlphaFoldDB" id="W6UIT4"/>
<reference evidence="1 2" key="1">
    <citation type="journal article" date="2013" name="Nat. Genet.">
        <title>The genome of the hydatid tapeworm Echinococcus granulosus.</title>
        <authorList>
            <person name="Zheng H."/>
            <person name="Zhang W."/>
            <person name="Zhang L."/>
            <person name="Zhang Z."/>
            <person name="Li J."/>
            <person name="Lu G."/>
            <person name="Zhu Y."/>
            <person name="Wang Y."/>
            <person name="Huang Y."/>
            <person name="Liu J."/>
            <person name="Kang H."/>
            <person name="Chen J."/>
            <person name="Wang L."/>
            <person name="Chen A."/>
            <person name="Yu S."/>
            <person name="Gao Z."/>
            <person name="Jin L."/>
            <person name="Gu W."/>
            <person name="Wang Z."/>
            <person name="Zhao L."/>
            <person name="Shi B."/>
            <person name="Wen H."/>
            <person name="Lin R."/>
            <person name="Jones M.K."/>
            <person name="Brejova B."/>
            <person name="Vinar T."/>
            <person name="Zhao G."/>
            <person name="McManus D.P."/>
            <person name="Chen Z."/>
            <person name="Zhou Y."/>
            <person name="Wang S."/>
        </authorList>
    </citation>
    <scope>NUCLEOTIDE SEQUENCE [LARGE SCALE GENOMIC DNA]</scope>
</reference>
<evidence type="ECO:0000313" key="1">
    <source>
        <dbReference type="EMBL" id="EUB61420.1"/>
    </source>
</evidence>
<dbReference type="RefSeq" id="XP_024352616.1">
    <property type="nucleotide sequence ID" value="XM_024492959.1"/>
</dbReference>
<dbReference type="Proteomes" id="UP000019149">
    <property type="component" value="Unassembled WGS sequence"/>
</dbReference>